<sequence length="105" mass="11515">MKHATFSFRLSAFRHFQLPAIFSSLSADILRSRFEELIMSIEDNGPENAYPGPAEPGSEEEVYPDKESDQADDQDTSRNDLSGDPDMPVNPPVDETEVPSLGSGA</sequence>
<dbReference type="EMBL" id="LJRC01000208">
    <property type="protein sequence ID" value="KPY33484.1"/>
    <property type="molecule type" value="Genomic_DNA"/>
</dbReference>
<feature type="region of interest" description="Disordered" evidence="1">
    <location>
        <begin position="43"/>
        <end position="105"/>
    </location>
</feature>
<proteinExistence type="predicted"/>
<dbReference type="AlphaFoldDB" id="A0A0P9YFZ6"/>
<protein>
    <submittedName>
        <fullName evidence="2">Uncharacterized protein</fullName>
    </submittedName>
</protein>
<dbReference type="PATRIC" id="fig|251707.3.peg.3888"/>
<comment type="caution">
    <text evidence="2">The sequence shown here is derived from an EMBL/GenBank/DDBJ whole genome shotgun (WGS) entry which is preliminary data.</text>
</comment>
<evidence type="ECO:0000256" key="1">
    <source>
        <dbReference type="SAM" id="MobiDB-lite"/>
    </source>
</evidence>
<gene>
    <name evidence="2" type="ORF">ALO52_02932</name>
</gene>
<name>A0A0P9YFZ6_9PSED</name>
<organism evidence="2 3">
    <name type="scientific">Pseudomonas syringae pv. primulae</name>
    <dbReference type="NCBI Taxonomy" id="251707"/>
    <lineage>
        <taxon>Bacteria</taxon>
        <taxon>Pseudomonadati</taxon>
        <taxon>Pseudomonadota</taxon>
        <taxon>Gammaproteobacteria</taxon>
        <taxon>Pseudomonadales</taxon>
        <taxon>Pseudomonadaceae</taxon>
        <taxon>Pseudomonas</taxon>
    </lineage>
</organism>
<evidence type="ECO:0000313" key="2">
    <source>
        <dbReference type="EMBL" id="KPY33484.1"/>
    </source>
</evidence>
<accession>A0A0P9YFZ6</accession>
<dbReference type="Proteomes" id="UP000050562">
    <property type="component" value="Unassembled WGS sequence"/>
</dbReference>
<evidence type="ECO:0000313" key="3">
    <source>
        <dbReference type="Proteomes" id="UP000050562"/>
    </source>
</evidence>
<reference evidence="2 3" key="1">
    <citation type="submission" date="2015-09" db="EMBL/GenBank/DDBJ databases">
        <title>Genome announcement of multiple Pseudomonas syringae strains.</title>
        <authorList>
            <person name="Thakur S."/>
            <person name="Wang P.W."/>
            <person name="Gong Y."/>
            <person name="Weir B.S."/>
            <person name="Guttman D.S."/>
        </authorList>
    </citation>
    <scope>NUCLEOTIDE SEQUENCE [LARGE SCALE GENOMIC DNA]</scope>
    <source>
        <strain evidence="2 3">ICMP3956</strain>
    </source>
</reference>